<comment type="caution">
    <text evidence="2">The sequence shown here is derived from an EMBL/GenBank/DDBJ whole genome shotgun (WGS) entry which is preliminary data.</text>
</comment>
<evidence type="ECO:0008006" key="4">
    <source>
        <dbReference type="Google" id="ProtNLM"/>
    </source>
</evidence>
<protein>
    <recommendedName>
        <fullName evidence="4">DksA C4-type domain-containing protein</fullName>
    </recommendedName>
</protein>
<evidence type="ECO:0000313" key="2">
    <source>
        <dbReference type="EMBL" id="GIG48975.1"/>
    </source>
</evidence>
<dbReference type="EMBL" id="BONQ01000110">
    <property type="protein sequence ID" value="GIG48975.1"/>
    <property type="molecule type" value="Genomic_DNA"/>
</dbReference>
<dbReference type="RefSeq" id="WP_203850663.1">
    <property type="nucleotide sequence ID" value="NZ_BAAAVW010000020.1"/>
</dbReference>
<evidence type="ECO:0000313" key="3">
    <source>
        <dbReference type="Proteomes" id="UP000660611"/>
    </source>
</evidence>
<name>A0A919PQE2_9ACTN</name>
<sequence length="107" mass="12243">MTSVLSRQRELEVLRVLLYEHRDRCRTQLRLLNQPPPDGDGGTEQPALAALTRRRLRDLEHALDSFERGRYGVCTACTADIRIDHLLRQPAASRCPGCADADHRHRM</sequence>
<dbReference type="PROSITE" id="PS51128">
    <property type="entry name" value="ZF_DKSA_2"/>
    <property type="match status" value="1"/>
</dbReference>
<dbReference type="AlphaFoldDB" id="A0A919PQE2"/>
<reference evidence="2" key="1">
    <citation type="submission" date="2021-01" db="EMBL/GenBank/DDBJ databases">
        <title>Whole genome shotgun sequence of Dactylosporangium siamense NBRC 106093.</title>
        <authorList>
            <person name="Komaki H."/>
            <person name="Tamura T."/>
        </authorList>
    </citation>
    <scope>NUCLEOTIDE SEQUENCE</scope>
    <source>
        <strain evidence="2">NBRC 106093</strain>
    </source>
</reference>
<dbReference type="Gene3D" id="1.20.120.910">
    <property type="entry name" value="DksA, coiled-coil domain"/>
    <property type="match status" value="1"/>
</dbReference>
<accession>A0A919PQE2</accession>
<gene>
    <name evidence="2" type="ORF">Dsi01nite_070160</name>
</gene>
<keyword evidence="3" id="KW-1185">Reference proteome</keyword>
<organism evidence="2 3">
    <name type="scientific">Dactylosporangium siamense</name>
    <dbReference type="NCBI Taxonomy" id="685454"/>
    <lineage>
        <taxon>Bacteria</taxon>
        <taxon>Bacillati</taxon>
        <taxon>Actinomycetota</taxon>
        <taxon>Actinomycetes</taxon>
        <taxon>Micromonosporales</taxon>
        <taxon>Micromonosporaceae</taxon>
        <taxon>Dactylosporangium</taxon>
    </lineage>
</organism>
<evidence type="ECO:0000256" key="1">
    <source>
        <dbReference type="PROSITE-ProRule" id="PRU00510"/>
    </source>
</evidence>
<proteinExistence type="predicted"/>
<feature type="zinc finger region" description="dksA C4-type" evidence="1">
    <location>
        <begin position="74"/>
        <end position="98"/>
    </location>
</feature>
<dbReference type="Proteomes" id="UP000660611">
    <property type="component" value="Unassembled WGS sequence"/>
</dbReference>